<sequence>MSITITPLSPERLGITGGVEMELRVPFDGDEDRFHLAISDGTLIAGEYDPEGDHFHYQVEIEGAGITRIAGDTVTVDWRPEWVTIGVYQPVPARAIEPLPLFESA</sequence>
<comment type="caution">
    <text evidence="1">The sequence shown here is derived from an EMBL/GenBank/DDBJ whole genome shotgun (WGS) entry which is preliminary data.</text>
</comment>
<reference evidence="1 2" key="1">
    <citation type="submission" date="2014-08" db="EMBL/GenBank/DDBJ databases">
        <title>Whole genome shotgun sequence of Sphingomonas paucimobilis NBRC 13935.</title>
        <authorList>
            <person name="Hosoyama A."/>
            <person name="Hashimoto M."/>
            <person name="Hosoyama Y."/>
            <person name="Noguchi M."/>
            <person name="Uohara A."/>
            <person name="Ohji S."/>
            <person name="Katano-Makiyama Y."/>
            <person name="Ichikawa N."/>
            <person name="Kimura A."/>
            <person name="Yamazoe A."/>
            <person name="Fujita N."/>
        </authorList>
    </citation>
    <scope>NUCLEOTIDE SEQUENCE [LARGE SCALE GENOMIC DNA]</scope>
    <source>
        <strain evidence="1 2">NBRC 13935</strain>
    </source>
</reference>
<dbReference type="EMBL" id="BBJS01000043">
    <property type="protein sequence ID" value="GAN14778.1"/>
    <property type="molecule type" value="Genomic_DNA"/>
</dbReference>
<keyword evidence="2" id="KW-1185">Reference proteome</keyword>
<dbReference type="GeneID" id="78525756"/>
<accession>A0A0C9NJJ1</accession>
<name>A0A0C9NJJ1_SPHPI</name>
<protein>
    <submittedName>
        <fullName evidence="1">DNA, contig: SP643</fullName>
    </submittedName>
</protein>
<organism evidence="1 2">
    <name type="scientific">Sphingomonas paucimobilis NBRC 13935</name>
    <dbReference type="NCBI Taxonomy" id="1219050"/>
    <lineage>
        <taxon>Bacteria</taxon>
        <taxon>Pseudomonadati</taxon>
        <taxon>Pseudomonadota</taxon>
        <taxon>Alphaproteobacteria</taxon>
        <taxon>Sphingomonadales</taxon>
        <taxon>Sphingomonadaceae</taxon>
        <taxon>Sphingomonas</taxon>
    </lineage>
</organism>
<dbReference type="RefSeq" id="WP_007406286.1">
    <property type="nucleotide sequence ID" value="NZ_BBJS01000043.1"/>
</dbReference>
<evidence type="ECO:0000313" key="2">
    <source>
        <dbReference type="Proteomes" id="UP000032025"/>
    </source>
</evidence>
<evidence type="ECO:0000313" key="1">
    <source>
        <dbReference type="EMBL" id="GAN14778.1"/>
    </source>
</evidence>
<dbReference type="Proteomes" id="UP000032025">
    <property type="component" value="Unassembled WGS sequence"/>
</dbReference>
<dbReference type="AlphaFoldDB" id="A0A0C9NJJ1"/>
<proteinExistence type="predicted"/>
<gene>
    <name evidence="1" type="ORF">SP6_43_02770</name>
</gene>